<dbReference type="FunFam" id="3.40.50.300:FF:000225">
    <property type="entry name" value="Thymidylate kinase"/>
    <property type="match status" value="1"/>
</dbReference>
<keyword evidence="5 12" id="KW-0545">Nucleotide biosynthesis</keyword>
<evidence type="ECO:0000313" key="15">
    <source>
        <dbReference type="Proteomes" id="UP000029452"/>
    </source>
</evidence>
<dbReference type="InterPro" id="IPR018094">
    <property type="entry name" value="Thymidylate_kinase"/>
</dbReference>
<dbReference type="Proteomes" id="UP000029452">
    <property type="component" value="Unassembled WGS sequence"/>
</dbReference>
<evidence type="ECO:0000256" key="8">
    <source>
        <dbReference type="ARBA" id="ARBA00022840"/>
    </source>
</evidence>
<evidence type="ECO:0000256" key="12">
    <source>
        <dbReference type="HAMAP-Rule" id="MF_00165"/>
    </source>
</evidence>
<dbReference type="OrthoDB" id="9774907at2"/>
<dbReference type="GO" id="GO:0006227">
    <property type="term" value="P:dUDP biosynthetic process"/>
    <property type="evidence" value="ECO:0007669"/>
    <property type="project" value="TreeGrafter"/>
</dbReference>
<name>A0A094WEM7_9BACT</name>
<reference evidence="14 15" key="1">
    <citation type="submission" date="2014-06" db="EMBL/GenBank/DDBJ databases">
        <title>Draft genome sequence of iron oxidizing acidophile Leptospirillum ferriphilum DSM14647.</title>
        <authorList>
            <person name="Cardenas J.P."/>
            <person name="Lazcano M."/>
            <person name="Ossandon F.J."/>
            <person name="Corbett M."/>
            <person name="Holmes D.S."/>
            <person name="Watkin E."/>
        </authorList>
    </citation>
    <scope>NUCLEOTIDE SEQUENCE [LARGE SCALE GENOMIC DNA]</scope>
    <source>
        <strain evidence="14 15">DSM 14647</strain>
    </source>
</reference>
<proteinExistence type="inferred from homology"/>
<comment type="function">
    <text evidence="11 12">Phosphorylation of dTMP to form dTDP in both de novo and salvage pathways of dTTP synthesis.</text>
</comment>
<dbReference type="PATRIC" id="fig|178606.4.peg.1241"/>
<evidence type="ECO:0000313" key="14">
    <source>
        <dbReference type="EMBL" id="KGA94082.1"/>
    </source>
</evidence>
<evidence type="ECO:0000256" key="7">
    <source>
        <dbReference type="ARBA" id="ARBA00022777"/>
    </source>
</evidence>
<keyword evidence="6 12" id="KW-0547">Nucleotide-binding</keyword>
<evidence type="ECO:0000256" key="1">
    <source>
        <dbReference type="ARBA" id="ARBA00009776"/>
    </source>
</evidence>
<dbReference type="SUPFAM" id="SSF52540">
    <property type="entry name" value="P-loop containing nucleoside triphosphate hydrolases"/>
    <property type="match status" value="1"/>
</dbReference>
<dbReference type="HAMAP" id="MF_00165">
    <property type="entry name" value="Thymidylate_kinase"/>
    <property type="match status" value="1"/>
</dbReference>
<dbReference type="GO" id="GO:0005524">
    <property type="term" value="F:ATP binding"/>
    <property type="evidence" value="ECO:0007669"/>
    <property type="project" value="UniProtKB-UniRule"/>
</dbReference>
<dbReference type="PANTHER" id="PTHR10344:SF4">
    <property type="entry name" value="UMP-CMP KINASE 2, MITOCHONDRIAL"/>
    <property type="match status" value="1"/>
</dbReference>
<protein>
    <recommendedName>
        <fullName evidence="3 12">Thymidylate kinase</fullName>
        <ecNumber evidence="2 12">2.7.4.9</ecNumber>
    </recommendedName>
    <alternativeName>
        <fullName evidence="9 12">dTMP kinase</fullName>
    </alternativeName>
</protein>
<feature type="domain" description="Thymidylate kinase-like" evidence="13">
    <location>
        <begin position="12"/>
        <end position="201"/>
    </location>
</feature>
<sequence>MNNPATGILITFEGIDGSGKSTQARDIHNALSLAGLNVRLSREPGATPLGEEIRNILLSDKVPVGNLAELFLFLADRAEHVQDVLRPSRSNGEVLLVDRFIDATTAYQGYGMGHPLSLIENLHKTILQEIEPFRTFLLDIDPLAASERIRNRGEKKNRIEERGLEFFQKVRNGYLEIAKQNPHRFRVLDATLPREELNRAILNDLEPPLLTHAAGRRTGG</sequence>
<keyword evidence="4 12" id="KW-0808">Transferase</keyword>
<dbReference type="CDD" id="cd01672">
    <property type="entry name" value="TMPK"/>
    <property type="match status" value="1"/>
</dbReference>
<accession>A0A094WEM7</accession>
<feature type="binding site" evidence="12">
    <location>
        <begin position="14"/>
        <end position="21"/>
    </location>
    <ligand>
        <name>ATP</name>
        <dbReference type="ChEBI" id="CHEBI:30616"/>
    </ligand>
</feature>
<dbReference type="Pfam" id="PF02223">
    <property type="entry name" value="Thymidylate_kin"/>
    <property type="match status" value="1"/>
</dbReference>
<dbReference type="GO" id="GO:0006233">
    <property type="term" value="P:dTDP biosynthetic process"/>
    <property type="evidence" value="ECO:0007669"/>
    <property type="project" value="InterPro"/>
</dbReference>
<evidence type="ECO:0000256" key="2">
    <source>
        <dbReference type="ARBA" id="ARBA00012980"/>
    </source>
</evidence>
<evidence type="ECO:0000256" key="11">
    <source>
        <dbReference type="ARBA" id="ARBA00057735"/>
    </source>
</evidence>
<dbReference type="AlphaFoldDB" id="A0A094WEM7"/>
<dbReference type="EC" id="2.7.4.9" evidence="2 12"/>
<dbReference type="EMBL" id="JPGK01000004">
    <property type="protein sequence ID" value="KGA94082.1"/>
    <property type="molecule type" value="Genomic_DNA"/>
</dbReference>
<keyword evidence="7 12" id="KW-0418">Kinase</keyword>
<dbReference type="PANTHER" id="PTHR10344">
    <property type="entry name" value="THYMIDYLATE KINASE"/>
    <property type="match status" value="1"/>
</dbReference>
<evidence type="ECO:0000256" key="9">
    <source>
        <dbReference type="ARBA" id="ARBA00029962"/>
    </source>
</evidence>
<dbReference type="GO" id="GO:0004798">
    <property type="term" value="F:dTMP kinase activity"/>
    <property type="evidence" value="ECO:0007669"/>
    <property type="project" value="UniProtKB-UniRule"/>
</dbReference>
<evidence type="ECO:0000256" key="4">
    <source>
        <dbReference type="ARBA" id="ARBA00022679"/>
    </source>
</evidence>
<keyword evidence="8 12" id="KW-0067">ATP-binding</keyword>
<dbReference type="RefSeq" id="WP_036082013.1">
    <property type="nucleotide sequence ID" value="NZ_JPGK01000004.1"/>
</dbReference>
<dbReference type="InterPro" id="IPR027417">
    <property type="entry name" value="P-loop_NTPase"/>
</dbReference>
<comment type="similarity">
    <text evidence="1 12">Belongs to the thymidylate kinase family.</text>
</comment>
<dbReference type="GO" id="GO:0006235">
    <property type="term" value="P:dTTP biosynthetic process"/>
    <property type="evidence" value="ECO:0007669"/>
    <property type="project" value="UniProtKB-UniRule"/>
</dbReference>
<evidence type="ECO:0000256" key="10">
    <source>
        <dbReference type="ARBA" id="ARBA00048743"/>
    </source>
</evidence>
<evidence type="ECO:0000256" key="6">
    <source>
        <dbReference type="ARBA" id="ARBA00022741"/>
    </source>
</evidence>
<organism evidence="14 15">
    <name type="scientific">Leptospirillum ferriphilum</name>
    <dbReference type="NCBI Taxonomy" id="178606"/>
    <lineage>
        <taxon>Bacteria</taxon>
        <taxon>Pseudomonadati</taxon>
        <taxon>Nitrospirota</taxon>
        <taxon>Nitrospiria</taxon>
        <taxon>Nitrospirales</taxon>
        <taxon>Nitrospiraceae</taxon>
        <taxon>Leptospirillum</taxon>
    </lineage>
</organism>
<dbReference type="InterPro" id="IPR039430">
    <property type="entry name" value="Thymidylate_kin-like_dom"/>
</dbReference>
<dbReference type="Gene3D" id="3.40.50.300">
    <property type="entry name" value="P-loop containing nucleotide triphosphate hydrolases"/>
    <property type="match status" value="1"/>
</dbReference>
<evidence type="ECO:0000256" key="5">
    <source>
        <dbReference type="ARBA" id="ARBA00022727"/>
    </source>
</evidence>
<dbReference type="NCBIfam" id="TIGR00041">
    <property type="entry name" value="DTMP_kinase"/>
    <property type="match status" value="1"/>
</dbReference>
<comment type="caution">
    <text evidence="14">The sequence shown here is derived from an EMBL/GenBank/DDBJ whole genome shotgun (WGS) entry which is preliminary data.</text>
</comment>
<evidence type="ECO:0000256" key="3">
    <source>
        <dbReference type="ARBA" id="ARBA00017144"/>
    </source>
</evidence>
<evidence type="ECO:0000259" key="13">
    <source>
        <dbReference type="Pfam" id="PF02223"/>
    </source>
</evidence>
<dbReference type="GO" id="GO:0005829">
    <property type="term" value="C:cytosol"/>
    <property type="evidence" value="ECO:0007669"/>
    <property type="project" value="TreeGrafter"/>
</dbReference>
<gene>
    <name evidence="12" type="primary">tmk</name>
    <name evidence="14" type="ORF">LptCag_0708</name>
</gene>
<comment type="catalytic activity">
    <reaction evidence="10 12">
        <text>dTMP + ATP = dTDP + ADP</text>
        <dbReference type="Rhea" id="RHEA:13517"/>
        <dbReference type="ChEBI" id="CHEBI:30616"/>
        <dbReference type="ChEBI" id="CHEBI:58369"/>
        <dbReference type="ChEBI" id="CHEBI:63528"/>
        <dbReference type="ChEBI" id="CHEBI:456216"/>
        <dbReference type="EC" id="2.7.4.9"/>
    </reaction>
</comment>